<evidence type="ECO:0000313" key="3">
    <source>
        <dbReference type="Proteomes" id="UP000477311"/>
    </source>
</evidence>
<dbReference type="Proteomes" id="UP000477311">
    <property type="component" value="Unassembled WGS sequence"/>
</dbReference>
<organism evidence="2 3">
    <name type="scientific">Limisphaera ngatamarikiensis</name>
    <dbReference type="NCBI Taxonomy" id="1324935"/>
    <lineage>
        <taxon>Bacteria</taxon>
        <taxon>Pseudomonadati</taxon>
        <taxon>Verrucomicrobiota</taxon>
        <taxon>Verrucomicrobiia</taxon>
        <taxon>Limisphaerales</taxon>
        <taxon>Limisphaeraceae</taxon>
        <taxon>Limisphaera</taxon>
    </lineage>
</organism>
<accession>A0A6M1RY88</accession>
<keyword evidence="3" id="KW-1185">Reference proteome</keyword>
<proteinExistence type="predicted"/>
<dbReference type="RefSeq" id="WP_165105469.1">
    <property type="nucleotide sequence ID" value="NZ_JAAKYA010000012.1"/>
</dbReference>
<feature type="compositionally biased region" description="Basic and acidic residues" evidence="1">
    <location>
        <begin position="256"/>
        <end position="266"/>
    </location>
</feature>
<evidence type="ECO:0000256" key="1">
    <source>
        <dbReference type="SAM" id="MobiDB-lite"/>
    </source>
</evidence>
<dbReference type="EMBL" id="JAAKYA010000012">
    <property type="protein sequence ID" value="NGO38140.1"/>
    <property type="molecule type" value="Genomic_DNA"/>
</dbReference>
<name>A0A6M1RY88_9BACT</name>
<comment type="caution">
    <text evidence="2">The sequence shown here is derived from an EMBL/GenBank/DDBJ whole genome shotgun (WGS) entry which is preliminary data.</text>
</comment>
<dbReference type="AlphaFoldDB" id="A0A6M1RY88"/>
<gene>
    <name evidence="2" type="ORF">G4L39_01855</name>
</gene>
<sequence length="266" mass="26711">MKTNQARLPVVALAAFAIGTFTGFTAPIETSAARSALKNVPVAELPARAAQLLVSVSEEDQVASAVNVVAAAHAVRPAATVAVVGAVARQVPAAAPAVAVKAVSLQRNAKADYVDQVAAAAAAAAPQQAAAVVEALCKAVPQHYVVVASAVASAVPQAREQILAALTRALPGLQPFVDQARSRLGSEATVAALLQHANVMVTAAAQAARTKPELVLAGGPGTANGPVPPPTYGPPFTPLPPGDVTTITRSTTRVAKPGEGRDYSTP</sequence>
<feature type="compositionally biased region" description="Pro residues" evidence="1">
    <location>
        <begin position="226"/>
        <end position="241"/>
    </location>
</feature>
<protein>
    <submittedName>
        <fullName evidence="2">Uncharacterized protein</fullName>
    </submittedName>
</protein>
<evidence type="ECO:0000313" key="2">
    <source>
        <dbReference type="EMBL" id="NGO38140.1"/>
    </source>
</evidence>
<reference evidence="2 3" key="1">
    <citation type="submission" date="2020-02" db="EMBL/GenBank/DDBJ databases">
        <title>Draft genome sequence of Limisphaera ngatamarikiensis NGM72.4T, a thermophilic Verrucomicrobia grouped in subdivision 3.</title>
        <authorList>
            <person name="Carere C.R."/>
            <person name="Steen J."/>
            <person name="Hugenholtz P."/>
            <person name="Stott M.B."/>
        </authorList>
    </citation>
    <scope>NUCLEOTIDE SEQUENCE [LARGE SCALE GENOMIC DNA]</scope>
    <source>
        <strain evidence="2 3">NGM72.4</strain>
    </source>
</reference>
<feature type="region of interest" description="Disordered" evidence="1">
    <location>
        <begin position="218"/>
        <end position="266"/>
    </location>
</feature>